<sequence length="247" mass="28436">MRTSFMNLKTLPLVAALLIVSCKKNEDAVSSETAKPDSSAIITSDSVKANHSKETSQTIKADFYAYEEIGDYLYLLIKENGKTESFVTQAVNKDLNRGDLVEIKWKKGQIEIAGDDNRKEDSKILVSVKKIKDGALSMFKQRYTKPVKYTFGQDLDLSNEERDNIYNQVQYYLANTRNKLLLLHLKKNEELTYSIEERNEQGKDYIVLGLGVEFENRFSVAQWLYIDQRNGDLYEYDLPNDKLVPFN</sequence>
<organism evidence="1 2">
    <name type="scientific">Elizabethkingia anophelis</name>
    <dbReference type="NCBI Taxonomy" id="1117645"/>
    <lineage>
        <taxon>Bacteria</taxon>
        <taxon>Pseudomonadati</taxon>
        <taxon>Bacteroidota</taxon>
        <taxon>Flavobacteriia</taxon>
        <taxon>Flavobacteriales</taxon>
        <taxon>Weeksellaceae</taxon>
        <taxon>Elizabethkingia</taxon>
    </lineage>
</organism>
<evidence type="ECO:0000313" key="2">
    <source>
        <dbReference type="Proteomes" id="UP000254876"/>
    </source>
</evidence>
<evidence type="ECO:0008006" key="3">
    <source>
        <dbReference type="Google" id="ProtNLM"/>
    </source>
</evidence>
<dbReference type="EMBL" id="UFYD01000001">
    <property type="protein sequence ID" value="STC94705.1"/>
    <property type="molecule type" value="Genomic_DNA"/>
</dbReference>
<gene>
    <name evidence="1" type="ORF">NCTC10588_00099</name>
</gene>
<evidence type="ECO:0000313" key="1">
    <source>
        <dbReference type="EMBL" id="STC94705.1"/>
    </source>
</evidence>
<reference evidence="1 2" key="1">
    <citation type="submission" date="2018-06" db="EMBL/GenBank/DDBJ databases">
        <authorList>
            <consortium name="Pathogen Informatics"/>
            <person name="Doyle S."/>
        </authorList>
    </citation>
    <scope>NUCLEOTIDE SEQUENCE [LARGE SCALE GENOMIC DNA]</scope>
    <source>
        <strain evidence="1 2">NCTC10588</strain>
    </source>
</reference>
<protein>
    <recommendedName>
        <fullName evidence="3">Lipoprotein</fullName>
    </recommendedName>
</protein>
<name>A0A1T3D3V3_9FLAO</name>
<dbReference type="RefSeq" id="WP_078413317.1">
    <property type="nucleotide sequence ID" value="NZ_CP014340.1"/>
</dbReference>
<accession>A0A1T3D3V3</accession>
<dbReference type="Proteomes" id="UP000254876">
    <property type="component" value="Unassembled WGS sequence"/>
</dbReference>
<proteinExistence type="predicted"/>
<comment type="caution">
    <text evidence="1">The sequence shown here is derived from an EMBL/GenBank/DDBJ whole genome shotgun (WGS) entry which is preliminary data.</text>
</comment>
<dbReference type="AlphaFoldDB" id="A0A1T3D3V3"/>
<dbReference type="PROSITE" id="PS51257">
    <property type="entry name" value="PROKAR_LIPOPROTEIN"/>
    <property type="match status" value="1"/>
</dbReference>